<evidence type="ECO:0000313" key="2">
    <source>
        <dbReference type="Proteomes" id="UP000717364"/>
    </source>
</evidence>
<dbReference type="Gene3D" id="3.30.70.20">
    <property type="match status" value="1"/>
</dbReference>
<dbReference type="RefSeq" id="WP_215609435.1">
    <property type="nucleotide sequence ID" value="NZ_JADOES010000024.1"/>
</dbReference>
<reference evidence="1" key="2">
    <citation type="journal article" date="2021" name="Mar. Drugs">
        <title>Genome Reduction and Secondary Metabolism of the Marine Sponge-Associated Cyanobacterium Leptothoe.</title>
        <authorList>
            <person name="Konstantinou D."/>
            <person name="Popin R.V."/>
            <person name="Fewer D.P."/>
            <person name="Sivonen K."/>
            <person name="Gkelis S."/>
        </authorList>
    </citation>
    <scope>NUCLEOTIDE SEQUENCE</scope>
    <source>
        <strain evidence="1">TAU-MAC 1115</strain>
    </source>
</reference>
<sequence>MTLPTDPPNDIERSGLEPELGGLLRNAGDRSGLEPELGGAVRQKGVYVDELTCIGCKNCAHVAHNTFYIEPLYGRARVVRQDGDQEELIQEAIDTCPVNCIHWVDYTKLKTLEEERRHQVIPVVGFPVNQGLTHRKNRAEKKKKDKS</sequence>
<name>A0A947DGW7_9CYAN</name>
<proteinExistence type="predicted"/>
<dbReference type="Proteomes" id="UP000717364">
    <property type="component" value="Unassembled WGS sequence"/>
</dbReference>
<reference evidence="1" key="1">
    <citation type="submission" date="2020-11" db="EMBL/GenBank/DDBJ databases">
        <authorList>
            <person name="Konstantinou D."/>
            <person name="Gkelis S."/>
            <person name="Popin R."/>
            <person name="Fewer D."/>
            <person name="Sivonen K."/>
        </authorList>
    </citation>
    <scope>NUCLEOTIDE SEQUENCE</scope>
    <source>
        <strain evidence="1">TAU-MAC 1115</strain>
    </source>
</reference>
<dbReference type="PANTHER" id="PTHR45295">
    <property type="entry name" value="CHAPERONE PROTEIN DNAJ C76, CHLOROPLASTIC"/>
    <property type="match status" value="1"/>
</dbReference>
<dbReference type="EMBL" id="JADOES010000024">
    <property type="protein sequence ID" value="MBT9316368.1"/>
    <property type="molecule type" value="Genomic_DNA"/>
</dbReference>
<dbReference type="AlphaFoldDB" id="A0A947DGW7"/>
<protein>
    <submittedName>
        <fullName evidence="1">Ferredoxin</fullName>
    </submittedName>
</protein>
<organism evidence="1 2">
    <name type="scientific">Leptothoe spongobia TAU-MAC 1115</name>
    <dbReference type="NCBI Taxonomy" id="1967444"/>
    <lineage>
        <taxon>Bacteria</taxon>
        <taxon>Bacillati</taxon>
        <taxon>Cyanobacteriota</taxon>
        <taxon>Cyanophyceae</taxon>
        <taxon>Nodosilineales</taxon>
        <taxon>Cymatolegaceae</taxon>
        <taxon>Leptothoe</taxon>
        <taxon>Leptothoe spongobia</taxon>
    </lineage>
</organism>
<keyword evidence="2" id="KW-1185">Reference proteome</keyword>
<evidence type="ECO:0000313" key="1">
    <source>
        <dbReference type="EMBL" id="MBT9316368.1"/>
    </source>
</evidence>
<comment type="caution">
    <text evidence="1">The sequence shown here is derived from an EMBL/GenBank/DDBJ whole genome shotgun (WGS) entry which is preliminary data.</text>
</comment>
<dbReference type="SUPFAM" id="SSF54862">
    <property type="entry name" value="4Fe-4S ferredoxins"/>
    <property type="match status" value="1"/>
</dbReference>
<gene>
    <name evidence="1" type="ORF">IXB50_13130</name>
</gene>
<accession>A0A947DGW7</accession>
<dbReference type="Pfam" id="PF13370">
    <property type="entry name" value="Fer4_13"/>
    <property type="match status" value="1"/>
</dbReference>
<dbReference type="PANTHER" id="PTHR45295:SF1">
    <property type="entry name" value="CHAPERONE PROTEIN DNAJ C76, CHLOROPLASTIC"/>
    <property type="match status" value="1"/>
</dbReference>